<dbReference type="EMBL" id="CP053383">
    <property type="protein sequence ID" value="QTP61266.1"/>
    <property type="molecule type" value="Genomic_DNA"/>
</dbReference>
<dbReference type="PANTHER" id="PTHR33571">
    <property type="entry name" value="SSL8005 PROTEIN"/>
    <property type="match status" value="1"/>
</dbReference>
<comment type="similarity">
    <text evidence="9">Belongs to the MntA antitoxin family.</text>
</comment>
<evidence type="ECO:0000256" key="2">
    <source>
        <dbReference type="ARBA" id="ARBA00022649"/>
    </source>
</evidence>
<keyword evidence="3" id="KW-0808">Transferase</keyword>
<dbReference type="Gene3D" id="3.30.460.10">
    <property type="entry name" value="Beta Polymerase, domain 2"/>
    <property type="match status" value="1"/>
</dbReference>
<organism evidence="11 12">
    <name type="scientific">Halomonas sulfidivorans</name>
    <dbReference type="NCBI Taxonomy" id="2733488"/>
    <lineage>
        <taxon>Bacteria</taxon>
        <taxon>Pseudomonadati</taxon>
        <taxon>Pseudomonadota</taxon>
        <taxon>Gammaproteobacteria</taxon>
        <taxon>Oceanospirillales</taxon>
        <taxon>Halomonadaceae</taxon>
        <taxon>Halomonas</taxon>
    </lineage>
</organism>
<dbReference type="InterPro" id="IPR043519">
    <property type="entry name" value="NT_sf"/>
</dbReference>
<keyword evidence="2" id="KW-1277">Toxin-antitoxin system</keyword>
<evidence type="ECO:0000256" key="3">
    <source>
        <dbReference type="ARBA" id="ARBA00022679"/>
    </source>
</evidence>
<sequence>MRELVDQNREGIRRIVTEGRCANPRLFGSVARGDDEPGSDIDILVDTLPGCDLFDLGGIDTGLRELLGVDVDLLTTNAHQIPSAELAEILSESVPI</sequence>
<evidence type="ECO:0000313" key="12">
    <source>
        <dbReference type="Proteomes" id="UP000671845"/>
    </source>
</evidence>
<accession>A0ABX7WLI3</accession>
<reference evidence="11 12" key="1">
    <citation type="journal article" date="2021" name="Front. Microbiol.">
        <title>Aerobic Denitrification and Heterotrophic Sulfur Oxidation in the Genus Halomonas Revealed by Six Novel Species Characterizations and Genome-Based Analysis.</title>
        <authorList>
            <person name="Wang L."/>
            <person name="Shao Z."/>
        </authorList>
    </citation>
    <scope>NUCLEOTIDE SEQUENCE [LARGE SCALE GENOMIC DNA]</scope>
    <source>
        <strain evidence="11 12">MCCC 1A13718</strain>
    </source>
</reference>
<keyword evidence="4" id="KW-0548">Nucleotidyltransferase</keyword>
<evidence type="ECO:0000256" key="4">
    <source>
        <dbReference type="ARBA" id="ARBA00022695"/>
    </source>
</evidence>
<dbReference type="CDD" id="cd05403">
    <property type="entry name" value="NT_KNTase_like"/>
    <property type="match status" value="1"/>
</dbReference>
<evidence type="ECO:0000256" key="1">
    <source>
        <dbReference type="ARBA" id="ARBA00001946"/>
    </source>
</evidence>
<name>A0ABX7WLI3_9GAMM</name>
<evidence type="ECO:0000313" key="11">
    <source>
        <dbReference type="EMBL" id="QTP61266.1"/>
    </source>
</evidence>
<proteinExistence type="inferred from homology"/>
<keyword evidence="8" id="KW-0460">Magnesium</keyword>
<keyword evidence="6" id="KW-0547">Nucleotide-binding</keyword>
<gene>
    <name evidence="11" type="ORF">HNO53_12870</name>
</gene>
<keyword evidence="12" id="KW-1185">Reference proteome</keyword>
<evidence type="ECO:0000256" key="5">
    <source>
        <dbReference type="ARBA" id="ARBA00022723"/>
    </source>
</evidence>
<protein>
    <submittedName>
        <fullName evidence="11">Nucleotidyltransferase</fullName>
    </submittedName>
</protein>
<dbReference type="SUPFAM" id="SSF81301">
    <property type="entry name" value="Nucleotidyltransferase"/>
    <property type="match status" value="1"/>
</dbReference>
<dbReference type="InterPro" id="IPR052038">
    <property type="entry name" value="Type-VII_TA_antitoxin"/>
</dbReference>
<dbReference type="Proteomes" id="UP000671845">
    <property type="component" value="Chromosome"/>
</dbReference>
<dbReference type="PANTHER" id="PTHR33571:SF12">
    <property type="entry name" value="BSL3053 PROTEIN"/>
    <property type="match status" value="1"/>
</dbReference>
<keyword evidence="7" id="KW-0067">ATP-binding</keyword>
<evidence type="ECO:0000256" key="7">
    <source>
        <dbReference type="ARBA" id="ARBA00022840"/>
    </source>
</evidence>
<evidence type="ECO:0000259" key="10">
    <source>
        <dbReference type="Pfam" id="PF01909"/>
    </source>
</evidence>
<evidence type="ECO:0000256" key="6">
    <source>
        <dbReference type="ARBA" id="ARBA00022741"/>
    </source>
</evidence>
<feature type="domain" description="Polymerase nucleotidyl transferase" evidence="10">
    <location>
        <begin position="25"/>
        <end position="77"/>
    </location>
</feature>
<comment type="cofactor">
    <cofactor evidence="1">
        <name>Mg(2+)</name>
        <dbReference type="ChEBI" id="CHEBI:18420"/>
    </cofactor>
</comment>
<keyword evidence="5" id="KW-0479">Metal-binding</keyword>
<dbReference type="InterPro" id="IPR002934">
    <property type="entry name" value="Polymerase_NTP_transf_dom"/>
</dbReference>
<evidence type="ECO:0000256" key="8">
    <source>
        <dbReference type="ARBA" id="ARBA00022842"/>
    </source>
</evidence>
<evidence type="ECO:0000256" key="9">
    <source>
        <dbReference type="ARBA" id="ARBA00038276"/>
    </source>
</evidence>
<dbReference type="Pfam" id="PF01909">
    <property type="entry name" value="NTP_transf_2"/>
    <property type="match status" value="1"/>
</dbReference>